<dbReference type="RefSeq" id="XP_009828525.1">
    <property type="nucleotide sequence ID" value="XM_009830223.1"/>
</dbReference>
<dbReference type="PANTHER" id="PTHR46787:SF1">
    <property type="entry name" value="MOLECULAR CHAPERONE MKKS"/>
    <property type="match status" value="1"/>
</dbReference>
<dbReference type="GO" id="GO:0060271">
    <property type="term" value="P:cilium assembly"/>
    <property type="evidence" value="ECO:0007669"/>
    <property type="project" value="InterPro"/>
</dbReference>
<dbReference type="EMBL" id="KI913123">
    <property type="protein sequence ID" value="ETV81788.1"/>
    <property type="molecule type" value="Genomic_DNA"/>
</dbReference>
<dbReference type="Gene3D" id="3.50.7.10">
    <property type="entry name" value="GroEL"/>
    <property type="match status" value="1"/>
</dbReference>
<reference evidence="1" key="1">
    <citation type="submission" date="2013-12" db="EMBL/GenBank/DDBJ databases">
        <title>The Genome Sequence of Aphanomyces astaci APO3.</title>
        <authorList>
            <consortium name="The Broad Institute Genomics Platform"/>
            <person name="Russ C."/>
            <person name="Tyler B."/>
            <person name="van West P."/>
            <person name="Dieguez-Uribeondo J."/>
            <person name="Young S.K."/>
            <person name="Zeng Q."/>
            <person name="Gargeya S."/>
            <person name="Fitzgerald M."/>
            <person name="Abouelleil A."/>
            <person name="Alvarado L."/>
            <person name="Chapman S.B."/>
            <person name="Gainer-Dewar J."/>
            <person name="Goldberg J."/>
            <person name="Griggs A."/>
            <person name="Gujja S."/>
            <person name="Hansen M."/>
            <person name="Howarth C."/>
            <person name="Imamovic A."/>
            <person name="Ireland A."/>
            <person name="Larimer J."/>
            <person name="McCowan C."/>
            <person name="Murphy C."/>
            <person name="Pearson M."/>
            <person name="Poon T.W."/>
            <person name="Priest M."/>
            <person name="Roberts A."/>
            <person name="Saif S."/>
            <person name="Shea T."/>
            <person name="Sykes S."/>
            <person name="Wortman J."/>
            <person name="Nusbaum C."/>
            <person name="Birren B."/>
        </authorList>
    </citation>
    <scope>NUCLEOTIDE SEQUENCE [LARGE SCALE GENOMIC DNA]</scope>
    <source>
        <strain evidence="1">APO3</strain>
    </source>
</reference>
<dbReference type="GO" id="GO:0032502">
    <property type="term" value="P:developmental process"/>
    <property type="evidence" value="ECO:0007669"/>
    <property type="project" value="TreeGrafter"/>
</dbReference>
<dbReference type="InterPro" id="IPR002423">
    <property type="entry name" value="Cpn60/GroEL/TCP-1"/>
</dbReference>
<gene>
    <name evidence="1" type="ORF">H257_05374</name>
</gene>
<dbReference type="STRING" id="112090.W4GSB0"/>
<evidence type="ECO:0000313" key="1">
    <source>
        <dbReference type="EMBL" id="ETV81788.1"/>
    </source>
</evidence>
<dbReference type="SUPFAM" id="SSF48592">
    <property type="entry name" value="GroEL equatorial domain-like"/>
    <property type="match status" value="1"/>
</dbReference>
<dbReference type="Pfam" id="PF00118">
    <property type="entry name" value="Cpn60_TCP1"/>
    <property type="match status" value="1"/>
</dbReference>
<dbReference type="GeneID" id="20807370"/>
<dbReference type="Gene3D" id="1.10.560.10">
    <property type="entry name" value="GroEL-like equatorial domain"/>
    <property type="match status" value="1"/>
</dbReference>
<dbReference type="GO" id="GO:0006457">
    <property type="term" value="P:protein folding"/>
    <property type="evidence" value="ECO:0007669"/>
    <property type="project" value="InterPro"/>
</dbReference>
<accession>W4GSB0</accession>
<dbReference type="InterPro" id="IPR027409">
    <property type="entry name" value="GroEL-like_apical_dom_sf"/>
</dbReference>
<dbReference type="InterPro" id="IPR027413">
    <property type="entry name" value="GROEL-like_equatorial_sf"/>
</dbReference>
<dbReference type="InterPro" id="IPR028790">
    <property type="entry name" value="MKKS"/>
</dbReference>
<dbReference type="PANTHER" id="PTHR46787">
    <property type="entry name" value="SYNDROMES PUTATIVE CHAPERONIN-RELATED"/>
    <property type="match status" value="1"/>
</dbReference>
<dbReference type="GO" id="GO:0005634">
    <property type="term" value="C:nucleus"/>
    <property type="evidence" value="ECO:0007669"/>
    <property type="project" value="TreeGrafter"/>
</dbReference>
<dbReference type="GO" id="GO:0005524">
    <property type="term" value="F:ATP binding"/>
    <property type="evidence" value="ECO:0007669"/>
    <property type="project" value="InterPro"/>
</dbReference>
<sequence length="570" mass="61854">MPTNVPAFDIQVTSKDEVVQDSILLAEELWQLASMAHGPHGQFIVVQANKDCGDAFIITSSAKRILDHIKLKSPMGTLVAQFVQSHINQCHDGGLFCIMLASSYATIRPLPSSTAIIHTTNCIVIRLLRSVHNVLQGIPKHRLVSGTYISSPRTASTSRMYIGFRLALDWTLDELDGIQENDLDWSDHDAIVAVLRGILSAKHVAAVPDAAMAMLVHMFVHHIPWLLEHPTVPPLVRVVVSRPQLPHLTDHMILHHTVLIPGYRHVTHLPLRHVTVALFNVTIRPTTTPTSDIEVTIKVDSGTYHSVMTPSAAGVLQEAELTGWATVATRLQACGVQMVLSQKKIPAFLAARLNDLGIASVERLSIQHLDAVQAVTGAAVLSDWMATDVTAADLGKVDHAYALELGGVEYVALTCDPASHETNEVSYARTRPMSTIKMDCIDDMAFEELNHVLQAAIHVLTNLLVDPSVCAGAGDTERALVRQLRRRAVGLTAVDSRDRAECRGLKRVVDSFVDALERCTLPEQQKGSVMPDVLDSAAVKTSAIVTAVTLVTTLLRVDGVIVAGASSNPK</sequence>
<dbReference type="AlphaFoldDB" id="W4GSB0"/>
<proteinExistence type="predicted"/>
<dbReference type="OrthoDB" id="528704at2759"/>
<dbReference type="GO" id="GO:0051082">
    <property type="term" value="F:unfolded protein binding"/>
    <property type="evidence" value="ECO:0007669"/>
    <property type="project" value="InterPro"/>
</dbReference>
<dbReference type="GO" id="GO:0005737">
    <property type="term" value="C:cytoplasm"/>
    <property type="evidence" value="ECO:0007669"/>
    <property type="project" value="TreeGrafter"/>
</dbReference>
<dbReference type="VEuPathDB" id="FungiDB:H257_05374"/>
<protein>
    <submittedName>
        <fullName evidence="1">Uncharacterized protein</fullName>
    </submittedName>
</protein>
<name>W4GSB0_APHAT</name>
<dbReference type="SUPFAM" id="SSF52029">
    <property type="entry name" value="GroEL apical domain-like"/>
    <property type="match status" value="1"/>
</dbReference>
<dbReference type="GO" id="GO:0051131">
    <property type="term" value="P:chaperone-mediated protein complex assembly"/>
    <property type="evidence" value="ECO:0007669"/>
    <property type="project" value="TreeGrafter"/>
</dbReference>
<organism evidence="1">
    <name type="scientific">Aphanomyces astaci</name>
    <name type="common">Crayfish plague agent</name>
    <dbReference type="NCBI Taxonomy" id="112090"/>
    <lineage>
        <taxon>Eukaryota</taxon>
        <taxon>Sar</taxon>
        <taxon>Stramenopiles</taxon>
        <taxon>Oomycota</taxon>
        <taxon>Saprolegniomycetes</taxon>
        <taxon>Saprolegniales</taxon>
        <taxon>Verrucalvaceae</taxon>
        <taxon>Aphanomyces</taxon>
    </lineage>
</organism>